<dbReference type="Pfam" id="PF05016">
    <property type="entry name" value="ParE_toxin"/>
    <property type="match status" value="1"/>
</dbReference>
<dbReference type="HOGENOM" id="CLU_155761_3_0_10"/>
<evidence type="ECO:0000256" key="2">
    <source>
        <dbReference type="ARBA" id="ARBA00022649"/>
    </source>
</evidence>
<dbReference type="InterPro" id="IPR007712">
    <property type="entry name" value="RelE/ParE_toxin"/>
</dbReference>
<evidence type="ECO:0000313" key="4">
    <source>
        <dbReference type="Proteomes" id="UP000002011"/>
    </source>
</evidence>
<dbReference type="eggNOG" id="COG2026">
    <property type="taxonomic scope" value="Bacteria"/>
</dbReference>
<evidence type="ECO:0000313" key="3">
    <source>
        <dbReference type="EMBL" id="ACT95196.1"/>
    </source>
</evidence>
<dbReference type="AlphaFoldDB" id="C6VYZ0"/>
<dbReference type="SUPFAM" id="SSF143011">
    <property type="entry name" value="RelE-like"/>
    <property type="match status" value="1"/>
</dbReference>
<proteinExistence type="inferred from homology"/>
<accession>C6VYZ0</accession>
<dbReference type="PANTHER" id="PTHR35601:SF1">
    <property type="entry name" value="TOXIN RELE"/>
    <property type="match status" value="1"/>
</dbReference>
<organism evidence="3 4">
    <name type="scientific">Dyadobacter fermentans (strain ATCC 700827 / DSM 18053 / CIP 107007 / KCTC 52180 / NS114)</name>
    <dbReference type="NCBI Taxonomy" id="471854"/>
    <lineage>
        <taxon>Bacteria</taxon>
        <taxon>Pseudomonadati</taxon>
        <taxon>Bacteroidota</taxon>
        <taxon>Cytophagia</taxon>
        <taxon>Cytophagales</taxon>
        <taxon>Spirosomataceae</taxon>
        <taxon>Dyadobacter</taxon>
    </lineage>
</organism>
<protein>
    <submittedName>
        <fullName evidence="3">Plasmid stabilization system</fullName>
    </submittedName>
</protein>
<dbReference type="Proteomes" id="UP000002011">
    <property type="component" value="Chromosome"/>
</dbReference>
<keyword evidence="4" id="KW-1185">Reference proteome</keyword>
<dbReference type="EMBL" id="CP001619">
    <property type="protein sequence ID" value="ACT95196.1"/>
    <property type="molecule type" value="Genomic_DNA"/>
</dbReference>
<dbReference type="RefSeq" id="WP_015813439.1">
    <property type="nucleotide sequence ID" value="NC_013037.1"/>
</dbReference>
<evidence type="ECO:0000256" key="1">
    <source>
        <dbReference type="ARBA" id="ARBA00006226"/>
    </source>
</evidence>
<sequence>MNETYEVIITNSARKDIRKLSPLEVKKIVPSIRSLANNPRPSGCKKLVNTLNSYRVRMGNYRILYCIEDRIRIVEVSAVKHRRDAYE</sequence>
<gene>
    <name evidence="3" type="ordered locus">Dfer_3992</name>
</gene>
<reference evidence="3 4" key="1">
    <citation type="journal article" date="2009" name="Stand. Genomic Sci.">
        <title>Complete genome sequence of Dyadobacter fermentans type strain (NS114).</title>
        <authorList>
            <person name="Lang E."/>
            <person name="Lapidus A."/>
            <person name="Chertkov O."/>
            <person name="Brettin T."/>
            <person name="Detter J.C."/>
            <person name="Han C."/>
            <person name="Copeland A."/>
            <person name="Glavina Del Rio T."/>
            <person name="Nolan M."/>
            <person name="Chen F."/>
            <person name="Lucas S."/>
            <person name="Tice H."/>
            <person name="Cheng J.F."/>
            <person name="Land M."/>
            <person name="Hauser L."/>
            <person name="Chang Y.J."/>
            <person name="Jeffries C.D."/>
            <person name="Kopitz M."/>
            <person name="Bruce D."/>
            <person name="Goodwin L."/>
            <person name="Pitluck S."/>
            <person name="Ovchinnikova G."/>
            <person name="Pati A."/>
            <person name="Ivanova N."/>
            <person name="Mavrommatis K."/>
            <person name="Chen A."/>
            <person name="Palaniappan K."/>
            <person name="Chain P."/>
            <person name="Bristow J."/>
            <person name="Eisen J.A."/>
            <person name="Markowitz V."/>
            <person name="Hugenholtz P."/>
            <person name="Goker M."/>
            <person name="Rohde M."/>
            <person name="Kyrpides N.C."/>
            <person name="Klenk H.P."/>
        </authorList>
    </citation>
    <scope>NUCLEOTIDE SEQUENCE [LARGE SCALE GENOMIC DNA]</scope>
    <source>
        <strain evidence="4">ATCC 700827 / DSM 18053 / CIP 107007 / KCTC 52180 / NS114</strain>
    </source>
</reference>
<dbReference type="Gene3D" id="3.30.2310.20">
    <property type="entry name" value="RelE-like"/>
    <property type="match status" value="1"/>
</dbReference>
<name>C6VYZ0_DYAFD</name>
<comment type="similarity">
    <text evidence="1">Belongs to the RelE toxin family.</text>
</comment>
<dbReference type="STRING" id="471854.Dfer_3992"/>
<dbReference type="OrthoDB" id="9805098at2"/>
<dbReference type="KEGG" id="dfe:Dfer_3992"/>
<keyword evidence="2" id="KW-1277">Toxin-antitoxin system</keyword>
<dbReference type="PANTHER" id="PTHR35601">
    <property type="entry name" value="TOXIN RELE"/>
    <property type="match status" value="1"/>
</dbReference>
<dbReference type="InterPro" id="IPR035093">
    <property type="entry name" value="RelE/ParE_toxin_dom_sf"/>
</dbReference>